<dbReference type="KEGG" id="pgs:CPT03_05485"/>
<keyword evidence="3" id="KW-1185">Reference proteome</keyword>
<dbReference type="RefSeq" id="WP_099437895.1">
    <property type="nucleotide sequence ID" value="NZ_CP024091.1"/>
</dbReference>
<gene>
    <name evidence="2" type="ORF">CPT03_05485</name>
</gene>
<dbReference type="EMBL" id="CP024091">
    <property type="protein sequence ID" value="ATP55953.1"/>
    <property type="molecule type" value="Genomic_DNA"/>
</dbReference>
<dbReference type="AlphaFoldDB" id="A0A2D1U2Y3"/>
<dbReference type="OrthoDB" id="284233at2"/>
<sequence>MIKNKYIRNGILMLAGSLLSVSFYAFIAVKGDVVPFNLERVARVTGKSISGETFPNPNRTNELYDVGGTDLGIAWRMGNGKVGFFFGDTYGNDFKVVNEGGPGKAGNWRSNVLGLSNDKTLADGLTFESMVAHQIVPSPHITDGTGSHTTIPTAAIHAAGADYVHYMDVRKWGSTGSWTTNYSGLYKSLDNGQNWVKCNQVSFGALSNFAQVTYAKKEGFVYMVGTVPGRWGSAHLARFKESDILKQDAYEYWNNAKGWVKNDEKSADAIIEAPLGELSLAYNKKFKRWIITYLNEKKAEIVLRSAQNITGPWSSEKTLVKSTEYPGLYGAFMHPANENTDEFYFLMSMWKPYNVFLMKAKLKFAD</sequence>
<reference evidence="2 3" key="1">
    <citation type="submission" date="2017-10" db="EMBL/GenBank/DDBJ databases">
        <title>Whole genome of Pedobacter ginsengisoli T01R-27 isolated from tomato rhizosphere.</title>
        <authorList>
            <person name="Weon H.-Y."/>
            <person name="Lee S.A."/>
            <person name="Sang M.K."/>
            <person name="Song J."/>
        </authorList>
    </citation>
    <scope>NUCLEOTIDE SEQUENCE [LARGE SCALE GENOMIC DNA]</scope>
    <source>
        <strain evidence="2 3">T01R-27</strain>
    </source>
</reference>
<proteinExistence type="predicted"/>
<name>A0A2D1U2Y3_9SPHI</name>
<protein>
    <submittedName>
        <fullName evidence="2">Carbohydrate-binding protein</fullName>
    </submittedName>
</protein>
<feature type="domain" description="DUF4185" evidence="1">
    <location>
        <begin position="57"/>
        <end position="359"/>
    </location>
</feature>
<dbReference type="InterPro" id="IPR025442">
    <property type="entry name" value="DUF4185"/>
</dbReference>
<dbReference type="Pfam" id="PF13810">
    <property type="entry name" value="DUF4185"/>
    <property type="match status" value="1"/>
</dbReference>
<dbReference type="Proteomes" id="UP000223749">
    <property type="component" value="Chromosome"/>
</dbReference>
<evidence type="ECO:0000313" key="3">
    <source>
        <dbReference type="Proteomes" id="UP000223749"/>
    </source>
</evidence>
<evidence type="ECO:0000259" key="1">
    <source>
        <dbReference type="Pfam" id="PF13810"/>
    </source>
</evidence>
<accession>A0A2D1U2Y3</accession>
<evidence type="ECO:0000313" key="2">
    <source>
        <dbReference type="EMBL" id="ATP55953.1"/>
    </source>
</evidence>
<organism evidence="2 3">
    <name type="scientific">Pedobacter ginsengisoli</name>
    <dbReference type="NCBI Taxonomy" id="363852"/>
    <lineage>
        <taxon>Bacteria</taxon>
        <taxon>Pseudomonadati</taxon>
        <taxon>Bacteroidota</taxon>
        <taxon>Sphingobacteriia</taxon>
        <taxon>Sphingobacteriales</taxon>
        <taxon>Sphingobacteriaceae</taxon>
        <taxon>Pedobacter</taxon>
    </lineage>
</organism>